<dbReference type="RefSeq" id="WP_136373960.1">
    <property type="nucleotide sequence ID" value="NZ_SSOB01000074.1"/>
</dbReference>
<dbReference type="GO" id="GO:0003700">
    <property type="term" value="F:DNA-binding transcription factor activity"/>
    <property type="evidence" value="ECO:0007669"/>
    <property type="project" value="InterPro"/>
</dbReference>
<reference evidence="5 6" key="1">
    <citation type="submission" date="2019-04" db="EMBL/GenBank/DDBJ databases">
        <title>Cohnella sp. nov. isolated from preserved vegetables.</title>
        <authorList>
            <person name="Lin S.-Y."/>
            <person name="Hung M.-H."/>
            <person name="Young C.-C."/>
        </authorList>
    </citation>
    <scope>NUCLEOTIDE SEQUENCE [LARGE SCALE GENOMIC DNA]</scope>
    <source>
        <strain evidence="5 6">CC-MHH1044</strain>
    </source>
</reference>
<evidence type="ECO:0000313" key="5">
    <source>
        <dbReference type="EMBL" id="THF72683.1"/>
    </source>
</evidence>
<evidence type="ECO:0000256" key="1">
    <source>
        <dbReference type="ARBA" id="ARBA00023015"/>
    </source>
</evidence>
<dbReference type="PROSITE" id="PS50949">
    <property type="entry name" value="HTH_GNTR"/>
    <property type="match status" value="1"/>
</dbReference>
<dbReference type="PANTHER" id="PTHR30146">
    <property type="entry name" value="LACI-RELATED TRANSCRIPTIONAL REPRESSOR"/>
    <property type="match status" value="1"/>
</dbReference>
<dbReference type="Pfam" id="PF13377">
    <property type="entry name" value="Peripla_BP_3"/>
    <property type="match status" value="1"/>
</dbReference>
<dbReference type="InterPro" id="IPR000524">
    <property type="entry name" value="Tscrpt_reg_HTH_GntR"/>
</dbReference>
<sequence>MRKKQVLYRNIMDHFMQLTAEERLKPGDKIPTEQELSEQFGVSRITVAKALRELEYIGMVTRTQKRGSFIRQDYDAKPARRSSRTKLPMIGVLLPFEEEIGLDVLRGVEEHCAEHGYYVTYHNTKYDPELERELLLKLVEDDISGAIVYPCSGNNNVEVFGRLIIERFPFVLIDRTVEGLEVPHVISDNKQAGYEMTRCLLELGHRSIAFVCTALREAISVSERYKGYCKALIEAGIAPREEWLIESDVRSFDVREQTPEVQMELARDKLERALQARQRPTAIVSVNDKTAMYIIRSAQERGLSVPSDLSVTGFDNLTAFNVPGIPPLTTIQQDFQRQGRQASVMLIEMCDRPEPFEEVRKIVLATELIVRQSTAVPRKSAAFSR</sequence>
<dbReference type="Proteomes" id="UP000310636">
    <property type="component" value="Unassembled WGS sequence"/>
</dbReference>
<dbReference type="SMART" id="SM00345">
    <property type="entry name" value="HTH_GNTR"/>
    <property type="match status" value="1"/>
</dbReference>
<evidence type="ECO:0000256" key="3">
    <source>
        <dbReference type="ARBA" id="ARBA00023163"/>
    </source>
</evidence>
<comment type="caution">
    <text evidence="5">The sequence shown here is derived from an EMBL/GenBank/DDBJ whole genome shotgun (WGS) entry which is preliminary data.</text>
</comment>
<dbReference type="PRINTS" id="PR00035">
    <property type="entry name" value="HTHGNTR"/>
</dbReference>
<keyword evidence="3" id="KW-0804">Transcription</keyword>
<evidence type="ECO:0000256" key="2">
    <source>
        <dbReference type="ARBA" id="ARBA00023125"/>
    </source>
</evidence>
<proteinExistence type="predicted"/>
<keyword evidence="2" id="KW-0238">DNA-binding</keyword>
<dbReference type="SUPFAM" id="SSF53822">
    <property type="entry name" value="Periplasmic binding protein-like I"/>
    <property type="match status" value="1"/>
</dbReference>
<keyword evidence="6" id="KW-1185">Reference proteome</keyword>
<gene>
    <name evidence="5" type="ORF">E6C55_32295</name>
</gene>
<dbReference type="GO" id="GO:0000976">
    <property type="term" value="F:transcription cis-regulatory region binding"/>
    <property type="evidence" value="ECO:0007669"/>
    <property type="project" value="TreeGrafter"/>
</dbReference>
<dbReference type="PANTHER" id="PTHR30146:SF138">
    <property type="entry name" value="TRANSCRIPTIONAL REGULATORY PROTEIN"/>
    <property type="match status" value="1"/>
</dbReference>
<dbReference type="InterPro" id="IPR036390">
    <property type="entry name" value="WH_DNA-bd_sf"/>
</dbReference>
<dbReference type="Pfam" id="PF00392">
    <property type="entry name" value="GntR"/>
    <property type="match status" value="1"/>
</dbReference>
<dbReference type="InterPro" id="IPR046335">
    <property type="entry name" value="LacI/GalR-like_sensor"/>
</dbReference>
<organism evidence="5 6">
    <name type="scientific">Cohnella fermenti</name>
    <dbReference type="NCBI Taxonomy" id="2565925"/>
    <lineage>
        <taxon>Bacteria</taxon>
        <taxon>Bacillati</taxon>
        <taxon>Bacillota</taxon>
        <taxon>Bacilli</taxon>
        <taxon>Bacillales</taxon>
        <taxon>Paenibacillaceae</taxon>
        <taxon>Cohnella</taxon>
    </lineage>
</organism>
<dbReference type="CDD" id="cd06267">
    <property type="entry name" value="PBP1_LacI_sugar_binding-like"/>
    <property type="match status" value="1"/>
</dbReference>
<dbReference type="AlphaFoldDB" id="A0A4S4BF83"/>
<keyword evidence="1" id="KW-0805">Transcription regulation</keyword>
<dbReference type="EMBL" id="SSOB01000074">
    <property type="protein sequence ID" value="THF72683.1"/>
    <property type="molecule type" value="Genomic_DNA"/>
</dbReference>
<accession>A0A4S4BF83</accession>
<evidence type="ECO:0000259" key="4">
    <source>
        <dbReference type="PROSITE" id="PS50949"/>
    </source>
</evidence>
<protein>
    <submittedName>
        <fullName evidence="5">GntR family transcriptional regulator</fullName>
    </submittedName>
</protein>
<dbReference type="InterPro" id="IPR028082">
    <property type="entry name" value="Peripla_BP_I"/>
</dbReference>
<dbReference type="SUPFAM" id="SSF46785">
    <property type="entry name" value="Winged helix' DNA-binding domain"/>
    <property type="match status" value="1"/>
</dbReference>
<feature type="domain" description="HTH gntR-type" evidence="4">
    <location>
        <begin position="5"/>
        <end position="73"/>
    </location>
</feature>
<dbReference type="InterPro" id="IPR036388">
    <property type="entry name" value="WH-like_DNA-bd_sf"/>
</dbReference>
<dbReference type="CDD" id="cd07377">
    <property type="entry name" value="WHTH_GntR"/>
    <property type="match status" value="1"/>
</dbReference>
<evidence type="ECO:0000313" key="6">
    <source>
        <dbReference type="Proteomes" id="UP000310636"/>
    </source>
</evidence>
<dbReference type="Gene3D" id="1.10.10.10">
    <property type="entry name" value="Winged helix-like DNA-binding domain superfamily/Winged helix DNA-binding domain"/>
    <property type="match status" value="1"/>
</dbReference>
<name>A0A4S4BF83_9BACL</name>
<dbReference type="OrthoDB" id="9813468at2"/>
<dbReference type="Gene3D" id="3.40.50.2300">
    <property type="match status" value="2"/>
</dbReference>